<reference evidence="2" key="1">
    <citation type="journal article" date="2013" name="Science">
        <title>The Amborella genome and the evolution of flowering plants.</title>
        <authorList>
            <consortium name="Amborella Genome Project"/>
        </authorList>
    </citation>
    <scope>NUCLEOTIDE SEQUENCE [LARGE SCALE GENOMIC DNA]</scope>
</reference>
<keyword evidence="2" id="KW-1185">Reference proteome</keyword>
<dbReference type="EMBL" id="KI392075">
    <property type="protein sequence ID" value="ERN19131.1"/>
    <property type="molecule type" value="Genomic_DNA"/>
</dbReference>
<protein>
    <submittedName>
        <fullName evidence="1">Uncharacterized protein</fullName>
    </submittedName>
</protein>
<organism evidence="1 2">
    <name type="scientific">Amborella trichopoda</name>
    <dbReference type="NCBI Taxonomy" id="13333"/>
    <lineage>
        <taxon>Eukaryota</taxon>
        <taxon>Viridiplantae</taxon>
        <taxon>Streptophyta</taxon>
        <taxon>Embryophyta</taxon>
        <taxon>Tracheophyta</taxon>
        <taxon>Spermatophyta</taxon>
        <taxon>Magnoliopsida</taxon>
        <taxon>Amborellales</taxon>
        <taxon>Amborellaceae</taxon>
        <taxon>Amborella</taxon>
    </lineage>
</organism>
<accession>U5D0L1</accession>
<dbReference type="STRING" id="13333.U5D0L1"/>
<dbReference type="AlphaFoldDB" id="U5D0L1"/>
<evidence type="ECO:0000313" key="1">
    <source>
        <dbReference type="EMBL" id="ERN19131.1"/>
    </source>
</evidence>
<dbReference type="Proteomes" id="UP000017836">
    <property type="component" value="Unassembled WGS sequence"/>
</dbReference>
<dbReference type="HOGENOM" id="CLU_2708143_0_0_1"/>
<dbReference type="Gramene" id="ERN19131">
    <property type="protein sequence ID" value="ERN19131"/>
    <property type="gene ID" value="AMTR_s00061p00154840"/>
</dbReference>
<sequence length="73" mass="8090">MEDYPGYNNKRGDGGRCDEPFPLGVATTFKFKASVACQYHSRSCKRPRVDDMFSIAPTDTPLEAMYGYGISGD</sequence>
<proteinExistence type="predicted"/>
<name>U5D0L1_AMBTC</name>
<gene>
    <name evidence="1" type="ORF">AMTR_s00061p00154840</name>
</gene>
<evidence type="ECO:0000313" key="2">
    <source>
        <dbReference type="Proteomes" id="UP000017836"/>
    </source>
</evidence>